<evidence type="ECO:0000256" key="2">
    <source>
        <dbReference type="ARBA" id="ARBA00022801"/>
    </source>
</evidence>
<feature type="domain" description="Glycoside hydrolase family 31 N-terminal" evidence="8">
    <location>
        <begin position="59"/>
        <end position="243"/>
    </location>
</feature>
<protein>
    <recommendedName>
        <fullName evidence="5">alpha-D-xyloside xylohydrolase</fullName>
        <ecNumber evidence="5">3.2.1.177</ecNumber>
    </recommendedName>
</protein>
<reference evidence="10 11" key="1">
    <citation type="submission" date="2019-07" db="EMBL/GenBank/DDBJ databases">
        <title>Whole genome shotgun sequence of Cellulomonas aerilata NBRC 106308.</title>
        <authorList>
            <person name="Hosoyama A."/>
            <person name="Uohara A."/>
            <person name="Ohji S."/>
            <person name="Ichikawa N."/>
        </authorList>
    </citation>
    <scope>NUCLEOTIDE SEQUENCE [LARGE SCALE GENOMIC DNA]</scope>
    <source>
        <strain evidence="10 11">NBRC 106308</strain>
    </source>
</reference>
<name>A0A512D924_9CELL</name>
<feature type="domain" description="Glycoside hydrolase family 31 TIM barrel" evidence="7">
    <location>
        <begin position="285"/>
        <end position="606"/>
    </location>
</feature>
<dbReference type="InterPro" id="IPR025887">
    <property type="entry name" value="Glyco_hydro_31_N_dom"/>
</dbReference>
<dbReference type="CDD" id="cd06593">
    <property type="entry name" value="GH31_xylosidase_YicI"/>
    <property type="match status" value="1"/>
</dbReference>
<dbReference type="GO" id="GO:0005975">
    <property type="term" value="P:carbohydrate metabolic process"/>
    <property type="evidence" value="ECO:0007669"/>
    <property type="project" value="InterPro"/>
</dbReference>
<dbReference type="NCBIfam" id="NF007940">
    <property type="entry name" value="PRK10658.1"/>
    <property type="match status" value="1"/>
</dbReference>
<dbReference type="PANTHER" id="PTHR43053:SF4">
    <property type="entry name" value="MYOGENESIS-REGULATING GLYCOSIDASE"/>
    <property type="match status" value="1"/>
</dbReference>
<dbReference type="InterPro" id="IPR017853">
    <property type="entry name" value="GH"/>
</dbReference>
<dbReference type="Gene3D" id="3.20.20.80">
    <property type="entry name" value="Glycosidases"/>
    <property type="match status" value="1"/>
</dbReference>
<comment type="caution">
    <text evidence="10">The sequence shown here is derived from an EMBL/GenBank/DDBJ whole genome shotgun (WGS) entry which is preliminary data.</text>
</comment>
<evidence type="ECO:0000259" key="7">
    <source>
        <dbReference type="Pfam" id="PF01055"/>
    </source>
</evidence>
<dbReference type="Pfam" id="PF21365">
    <property type="entry name" value="Glyco_hydro_31_3rd"/>
    <property type="match status" value="1"/>
</dbReference>
<evidence type="ECO:0000259" key="8">
    <source>
        <dbReference type="Pfam" id="PF13802"/>
    </source>
</evidence>
<dbReference type="InterPro" id="IPR048395">
    <property type="entry name" value="Glyco_hydro_31_C"/>
</dbReference>
<dbReference type="Gene3D" id="2.60.40.1760">
    <property type="entry name" value="glycosyl hydrolase (family 31)"/>
    <property type="match status" value="1"/>
</dbReference>
<evidence type="ECO:0000256" key="6">
    <source>
        <dbReference type="RuleBase" id="RU361185"/>
    </source>
</evidence>
<dbReference type="InterPro" id="IPR000322">
    <property type="entry name" value="Glyco_hydro_31_TIM"/>
</dbReference>
<dbReference type="EMBL" id="BJYY01000002">
    <property type="protein sequence ID" value="GEO32969.1"/>
    <property type="molecule type" value="Genomic_DNA"/>
</dbReference>
<dbReference type="FunFam" id="3.20.20.80:FF:000053">
    <property type="entry name" value="Alpha-xylosidase YicI"/>
    <property type="match status" value="1"/>
</dbReference>
<keyword evidence="2 6" id="KW-0378">Hydrolase</keyword>
<dbReference type="AlphaFoldDB" id="A0A512D924"/>
<evidence type="ECO:0000256" key="3">
    <source>
        <dbReference type="ARBA" id="ARBA00023295"/>
    </source>
</evidence>
<dbReference type="GO" id="GO:0030246">
    <property type="term" value="F:carbohydrate binding"/>
    <property type="evidence" value="ECO:0007669"/>
    <property type="project" value="InterPro"/>
</dbReference>
<dbReference type="PANTHER" id="PTHR43053">
    <property type="entry name" value="GLYCOSIDASE FAMILY 31"/>
    <property type="match status" value="1"/>
</dbReference>
<dbReference type="InterPro" id="IPR011013">
    <property type="entry name" value="Gal_mutarotase_sf_dom"/>
</dbReference>
<proteinExistence type="inferred from homology"/>
<dbReference type="Proteomes" id="UP000321181">
    <property type="component" value="Unassembled WGS sequence"/>
</dbReference>
<dbReference type="SUPFAM" id="SSF74650">
    <property type="entry name" value="Galactose mutarotase-like"/>
    <property type="match status" value="1"/>
</dbReference>
<evidence type="ECO:0000313" key="11">
    <source>
        <dbReference type="Proteomes" id="UP000321181"/>
    </source>
</evidence>
<gene>
    <name evidence="10" type="ORF">CAE01nite_06940</name>
</gene>
<keyword evidence="3 6" id="KW-0326">Glycosidase</keyword>
<dbReference type="InterPro" id="IPR050985">
    <property type="entry name" value="Alpha-glycosidase_related"/>
</dbReference>
<comment type="catalytic activity">
    <reaction evidence="4">
        <text>Hydrolysis of terminal, non-reducing alpha-D-xylose residues with release of alpha-D-xylose.</text>
        <dbReference type="EC" id="3.2.1.177"/>
    </reaction>
</comment>
<dbReference type="Pfam" id="PF13802">
    <property type="entry name" value="Gal_mutarotas_2"/>
    <property type="match status" value="1"/>
</dbReference>
<feature type="domain" description="Glycosyl hydrolase family 31 C-terminal" evidence="9">
    <location>
        <begin position="615"/>
        <end position="700"/>
    </location>
</feature>
<evidence type="ECO:0000256" key="4">
    <source>
        <dbReference type="ARBA" id="ARBA00052064"/>
    </source>
</evidence>
<organism evidence="10 11">
    <name type="scientific">Cellulomonas aerilata</name>
    <dbReference type="NCBI Taxonomy" id="515326"/>
    <lineage>
        <taxon>Bacteria</taxon>
        <taxon>Bacillati</taxon>
        <taxon>Actinomycetota</taxon>
        <taxon>Actinomycetes</taxon>
        <taxon>Micrococcales</taxon>
        <taxon>Cellulomonadaceae</taxon>
        <taxon>Cellulomonas</taxon>
    </lineage>
</organism>
<keyword evidence="11" id="KW-1185">Reference proteome</keyword>
<evidence type="ECO:0000259" key="9">
    <source>
        <dbReference type="Pfam" id="PF21365"/>
    </source>
</evidence>
<dbReference type="InterPro" id="IPR013780">
    <property type="entry name" value="Glyco_hydro_b"/>
</dbReference>
<dbReference type="Pfam" id="PF01055">
    <property type="entry name" value="Glyco_hydro_31_2nd"/>
    <property type="match status" value="1"/>
</dbReference>
<dbReference type="SUPFAM" id="SSF117125">
    <property type="entry name" value="Putative glucosidase YicI, C-terminal domain"/>
    <property type="match status" value="1"/>
</dbReference>
<evidence type="ECO:0000256" key="1">
    <source>
        <dbReference type="ARBA" id="ARBA00007806"/>
    </source>
</evidence>
<dbReference type="GO" id="GO:0061634">
    <property type="term" value="F:alpha-D-xyloside xylohydrolase"/>
    <property type="evidence" value="ECO:0007669"/>
    <property type="project" value="UniProtKB-EC"/>
</dbReference>
<accession>A0A512D924</accession>
<dbReference type="Gene3D" id="2.60.40.1180">
    <property type="entry name" value="Golgi alpha-mannosidase II"/>
    <property type="match status" value="2"/>
</dbReference>
<dbReference type="SUPFAM" id="SSF51011">
    <property type="entry name" value="Glycosyl hydrolase domain"/>
    <property type="match status" value="1"/>
</dbReference>
<dbReference type="EC" id="3.2.1.177" evidence="5"/>
<comment type="similarity">
    <text evidence="1 6">Belongs to the glycosyl hydrolase 31 family.</text>
</comment>
<dbReference type="OrthoDB" id="176168at2"/>
<evidence type="ECO:0000256" key="5">
    <source>
        <dbReference type="ARBA" id="ARBA00066962"/>
    </source>
</evidence>
<sequence length="787" mass="86181">MKFTDGFWHARPGVDAQYAQEAHAIHARHDDDGDHLVVWAPTKVIGRRGDTLNRPLLTVTLSSPLEGVVKVRVEHHRGTPWSGGFDLLGSEAGHGVVEIGEQDGVLASGSLRARIRRGAPWDLTFETADGEVLTRSGHKSIGLMGLAPDAPVSAQPAGVTGVTTTGLAPAATYLHSQLSLGVGELVYGLGERFGALVKNGQSVDIWNSDGGTSSEQSYKSVPFYLTNRGYGVLVNHPEHVSFEVASEAVEQVQFSVPGQTLEYLVIAGPTPAEVLERYTRLTGRPAQVPAWSYGLWLSTSFTTDYDEETVNRFVDGMAERGLPLSVVHFDCFWMRGFHWTDFEWDPAVFPDPEGMLKRLHERDLRVSAWINPYIAQLSALFDEAADAGYLVRRADGSVWQWDLWQAGMGLVDFTNPAAVAWFQGKLRTLLGQGVDAVKTDFGERIPTDVVWHDGSQPEAMHNRYAQLYNQAVFDVLEEVRAPGDAVLFARSATTGGQRLPVHWGGDNSSSYVSMAETLRGGLSLTLSGFGFWSHDIGGFEGSPDPAVFKRWVAFGLMSSHSRLHGSESYRVPWAFDAADADPAQSAVEVTRRFTRLKLGLMPYLYAAGLEAHRRGTPVMRAMALEFPGDPAVEYLDRQYMLGPDLLVAPVFSEAGDVEYYLPAGAWTNLLTEEVADGGRWRRERHDFTSMPLWVRPGAVLVTGVDADRPDYDYAHDALVTVYPGEGDRTVEVTHPTTGDATAFTVARQTDGVRVTAEPPVPFRARLAGQDAVPARDGRVDLGHRPIA</sequence>
<dbReference type="SUPFAM" id="SSF51445">
    <property type="entry name" value="(Trans)glycosidases"/>
    <property type="match status" value="1"/>
</dbReference>
<dbReference type="RefSeq" id="WP_146900057.1">
    <property type="nucleotide sequence ID" value="NZ_BAAARM010000001.1"/>
</dbReference>
<dbReference type="CDD" id="cd14752">
    <property type="entry name" value="GH31_N"/>
    <property type="match status" value="1"/>
</dbReference>
<evidence type="ECO:0000313" key="10">
    <source>
        <dbReference type="EMBL" id="GEO32969.1"/>
    </source>
</evidence>